<dbReference type="Proteomes" id="UP001165083">
    <property type="component" value="Unassembled WGS sequence"/>
</dbReference>
<proteinExistence type="predicted"/>
<dbReference type="EMBL" id="BSXW01002281">
    <property type="protein sequence ID" value="GMF41675.1"/>
    <property type="molecule type" value="Genomic_DNA"/>
</dbReference>
<dbReference type="AlphaFoldDB" id="A0A9W7CTC8"/>
<dbReference type="OrthoDB" id="6153129at2759"/>
<dbReference type="PANTHER" id="PTHR33206">
    <property type="entry name" value="PROTEIN CBG10425"/>
    <property type="match status" value="1"/>
</dbReference>
<evidence type="ECO:0000313" key="1">
    <source>
        <dbReference type="EMBL" id="GMF41675.1"/>
    </source>
</evidence>
<name>A0A9W7CTC8_9STRA</name>
<sequence length="109" mass="12377">MTPIFKNVLIDCTDKNVIGKHMFDYNQARTSSRSKPARKLIGSYFGEKILIYTPLLKWYLSHGMEITKTYCFVKATMLALSVRELCISMTSSCSFVDSVQSPIVLMPLL</sequence>
<gene>
    <name evidence="1" type="ORF">Plil01_001669900</name>
</gene>
<reference evidence="1" key="1">
    <citation type="submission" date="2023-04" db="EMBL/GenBank/DDBJ databases">
        <title>Phytophthora lilii NBRC 32176.</title>
        <authorList>
            <person name="Ichikawa N."/>
            <person name="Sato H."/>
            <person name="Tonouchi N."/>
        </authorList>
    </citation>
    <scope>NUCLEOTIDE SEQUENCE</scope>
    <source>
        <strain evidence="1">NBRC 32176</strain>
    </source>
</reference>
<keyword evidence="2" id="KW-1185">Reference proteome</keyword>
<comment type="caution">
    <text evidence="1">The sequence shown here is derived from an EMBL/GenBank/DDBJ whole genome shotgun (WGS) entry which is preliminary data.</text>
</comment>
<dbReference type="PANTHER" id="PTHR33206:SF1">
    <property type="entry name" value="DNA-DIRECTED DNA POLYMERASE"/>
    <property type="match status" value="1"/>
</dbReference>
<accession>A0A9W7CTC8</accession>
<organism evidence="1 2">
    <name type="scientific">Phytophthora lilii</name>
    <dbReference type="NCBI Taxonomy" id="2077276"/>
    <lineage>
        <taxon>Eukaryota</taxon>
        <taxon>Sar</taxon>
        <taxon>Stramenopiles</taxon>
        <taxon>Oomycota</taxon>
        <taxon>Peronosporomycetes</taxon>
        <taxon>Peronosporales</taxon>
        <taxon>Peronosporaceae</taxon>
        <taxon>Phytophthora</taxon>
    </lineage>
</organism>
<protein>
    <submittedName>
        <fullName evidence="1">Unnamed protein product</fullName>
    </submittedName>
</protein>
<evidence type="ECO:0000313" key="2">
    <source>
        <dbReference type="Proteomes" id="UP001165083"/>
    </source>
</evidence>